<dbReference type="PROSITE" id="PS50893">
    <property type="entry name" value="ABC_TRANSPORTER_2"/>
    <property type="match status" value="1"/>
</dbReference>
<dbReference type="Proteomes" id="UP000199409">
    <property type="component" value="Unassembled WGS sequence"/>
</dbReference>
<evidence type="ECO:0000256" key="2">
    <source>
        <dbReference type="ARBA" id="ARBA00022741"/>
    </source>
</evidence>
<dbReference type="RefSeq" id="WP_092344142.1">
    <property type="nucleotide sequence ID" value="NZ_FNQN01000001.1"/>
</dbReference>
<dbReference type="InterPro" id="IPR027417">
    <property type="entry name" value="P-loop_NTPase"/>
</dbReference>
<organism evidence="5 6">
    <name type="scientific">Desulfuromusa kysingii</name>
    <dbReference type="NCBI Taxonomy" id="37625"/>
    <lineage>
        <taxon>Bacteria</taxon>
        <taxon>Pseudomonadati</taxon>
        <taxon>Thermodesulfobacteriota</taxon>
        <taxon>Desulfuromonadia</taxon>
        <taxon>Desulfuromonadales</taxon>
        <taxon>Geopsychrobacteraceae</taxon>
        <taxon>Desulfuromusa</taxon>
    </lineage>
</organism>
<name>A0A1H3VVM8_9BACT</name>
<evidence type="ECO:0000256" key="3">
    <source>
        <dbReference type="ARBA" id="ARBA00022840"/>
    </source>
</evidence>
<dbReference type="SMART" id="SM00382">
    <property type="entry name" value="AAA"/>
    <property type="match status" value="1"/>
</dbReference>
<keyword evidence="2" id="KW-0547">Nucleotide-binding</keyword>
<proteinExistence type="predicted"/>
<feature type="domain" description="ABC transporter" evidence="4">
    <location>
        <begin position="7"/>
        <end position="233"/>
    </location>
</feature>
<dbReference type="EMBL" id="FNQN01000001">
    <property type="protein sequence ID" value="SDZ78152.1"/>
    <property type="molecule type" value="Genomic_DNA"/>
</dbReference>
<dbReference type="Gene3D" id="3.40.50.300">
    <property type="entry name" value="P-loop containing nucleotide triphosphate hydrolases"/>
    <property type="match status" value="1"/>
</dbReference>
<evidence type="ECO:0000256" key="1">
    <source>
        <dbReference type="ARBA" id="ARBA00022448"/>
    </source>
</evidence>
<accession>A0A1H3VVM8</accession>
<dbReference type="STRING" id="37625.SAMN05660420_00277"/>
<dbReference type="SUPFAM" id="SSF52540">
    <property type="entry name" value="P-loop containing nucleoside triphosphate hydrolases"/>
    <property type="match status" value="1"/>
</dbReference>
<dbReference type="GO" id="GO:0016887">
    <property type="term" value="F:ATP hydrolysis activity"/>
    <property type="evidence" value="ECO:0007669"/>
    <property type="project" value="InterPro"/>
</dbReference>
<dbReference type="PANTHER" id="PTHR42939:SF1">
    <property type="entry name" value="ABC TRANSPORTER ATP-BINDING PROTEIN ALBC-RELATED"/>
    <property type="match status" value="1"/>
</dbReference>
<sequence>MATTPTVEVIDLHHSYGSKQIYAKLDLTIEPGTVFGLLGKNGVGKSTLINILMGYLQPTRGQCMVFGEPSHQLSAPTRQRIALLYEGFTSYDYMTIEQIERFFSPFYPRWEKRLFYELIALMDVQQQQKLNTLSFGQKSQVILGLLFAQDADLLILDDYSMGLDAGYRYLLVDYLKNYIQGTQKTVLITSHIMSDLEKLVKEIAIVDRSTDVYRDSMSNFCQQFRCYEVDGEQAKIEGIHRREKRGEITRLYSFLDQQAIETKINKKTTPVEVSFEERFLGFVGKY</sequence>
<reference evidence="5 6" key="1">
    <citation type="submission" date="2016-10" db="EMBL/GenBank/DDBJ databases">
        <authorList>
            <person name="de Groot N.N."/>
        </authorList>
    </citation>
    <scope>NUCLEOTIDE SEQUENCE [LARGE SCALE GENOMIC DNA]</scope>
    <source>
        <strain evidence="5 6">DSM 7343</strain>
    </source>
</reference>
<dbReference type="CDD" id="cd03230">
    <property type="entry name" value="ABC_DR_subfamily_A"/>
    <property type="match status" value="1"/>
</dbReference>
<dbReference type="InterPro" id="IPR003593">
    <property type="entry name" value="AAA+_ATPase"/>
</dbReference>
<evidence type="ECO:0000313" key="6">
    <source>
        <dbReference type="Proteomes" id="UP000199409"/>
    </source>
</evidence>
<keyword evidence="1" id="KW-0813">Transport</keyword>
<keyword evidence="3 5" id="KW-0067">ATP-binding</keyword>
<protein>
    <submittedName>
        <fullName evidence="5">ABC-2 type transport system ATP-binding protein</fullName>
    </submittedName>
</protein>
<dbReference type="InterPro" id="IPR051782">
    <property type="entry name" value="ABC_Transporter_VariousFunc"/>
</dbReference>
<evidence type="ECO:0000259" key="4">
    <source>
        <dbReference type="PROSITE" id="PS50893"/>
    </source>
</evidence>
<dbReference type="GO" id="GO:0005524">
    <property type="term" value="F:ATP binding"/>
    <property type="evidence" value="ECO:0007669"/>
    <property type="project" value="UniProtKB-KW"/>
</dbReference>
<evidence type="ECO:0000313" key="5">
    <source>
        <dbReference type="EMBL" id="SDZ78152.1"/>
    </source>
</evidence>
<dbReference type="AlphaFoldDB" id="A0A1H3VVM8"/>
<gene>
    <name evidence="5" type="ORF">SAMN05660420_00277</name>
</gene>
<dbReference type="OrthoDB" id="9809450at2"/>
<keyword evidence="6" id="KW-1185">Reference proteome</keyword>
<dbReference type="PANTHER" id="PTHR42939">
    <property type="entry name" value="ABC TRANSPORTER ATP-BINDING PROTEIN ALBC-RELATED"/>
    <property type="match status" value="1"/>
</dbReference>
<dbReference type="InterPro" id="IPR003439">
    <property type="entry name" value="ABC_transporter-like_ATP-bd"/>
</dbReference>
<dbReference type="Pfam" id="PF00005">
    <property type="entry name" value="ABC_tran"/>
    <property type="match status" value="1"/>
</dbReference>